<feature type="compositionally biased region" description="Basic residues" evidence="1">
    <location>
        <begin position="410"/>
        <end position="421"/>
    </location>
</feature>
<feature type="compositionally biased region" description="Low complexity" evidence="1">
    <location>
        <begin position="466"/>
        <end position="476"/>
    </location>
</feature>
<keyword evidence="2" id="KW-0472">Membrane</keyword>
<dbReference type="InterPro" id="IPR053052">
    <property type="entry name" value="Imprinting_Balance_Reg"/>
</dbReference>
<comment type="caution">
    <text evidence="4">The sequence shown here is derived from an EMBL/GenBank/DDBJ whole genome shotgun (WGS) entry which is preliminary data.</text>
</comment>
<dbReference type="PANTHER" id="PTHR45496:SF19">
    <property type="entry name" value="J DOMAIN-CONTAINING PROTEIN"/>
    <property type="match status" value="1"/>
</dbReference>
<sequence>MDGNGGGRAEAERWLYTANKLLSARDLHGARSFAIRARESDPRFDATELLIAVIDTLLAGEARISDHLLDWYSILQVLRYTQNIEYIAAQYRRLAILLDPHRNPFAFAAHAFTLVHDAWSVLSNPSKKVVYDNDLRLLTEPPPPPPPAPAPAPPVTGFQFSPPRQNQNQNHNQNQDQNQHHHNQNQGQLYPNQHQQQQQQPQPPQQQQQQQQQQPVPVRRNPRSSNQGRVVAEVERQNQNQSQDNVVEPEPVRVNRTVDSTRTQIVTEAEVEVEIESFWTACPYCYVMYEYPKVYEECTLRCQSCKRGFHAVVVRAPPNLDGNVGGYCSWGFMPLGFSGNFKDLSGGSSEWNPFSPLFPLPGEGGRKVRKGPVTYHDLDACAAFVEKELSETSDDSDDEDWRRYTNTNTKKLRKRGRRAGRRGGFASASGVVRRSTIDRPRRGVQNSAGDGNVANGEAVDGGGGSAPAVPVAARPESSKKAALIGARRRAAANLGKLDLNVEFSNEVEEHAPGAGEGNGRNVNGNATGTGHAEDNIEGIGFFEGLDEFLSSLPILNVVADDKVKAFATFWDQKAWFFVAVLLVLLLLCSFLMQQLDRGFKYTVQSLLLDLKCKSELNKVTLSFISLVIGFLKSDSALTYELWKNGGSLQDEMDLRHICFMQEPWFLRLCWTRPNTRPSFF</sequence>
<dbReference type="InterPro" id="IPR001623">
    <property type="entry name" value="DnaJ_domain"/>
</dbReference>
<dbReference type="PANTHER" id="PTHR45496">
    <property type="entry name" value="CHAPERONE DNAJ-DOMAIN SUPERFAMILY PROTEIN"/>
    <property type="match status" value="1"/>
</dbReference>
<feature type="region of interest" description="Disordered" evidence="1">
    <location>
        <begin position="409"/>
        <end position="476"/>
    </location>
</feature>
<feature type="transmembrane region" description="Helical" evidence="2">
    <location>
        <begin position="574"/>
        <end position="592"/>
    </location>
</feature>
<proteinExistence type="predicted"/>
<dbReference type="SMART" id="SM00271">
    <property type="entry name" value="DnaJ"/>
    <property type="match status" value="1"/>
</dbReference>
<dbReference type="SUPFAM" id="SSF46565">
    <property type="entry name" value="Chaperone J-domain"/>
    <property type="match status" value="1"/>
</dbReference>
<dbReference type="PROSITE" id="PS50076">
    <property type="entry name" value="DNAJ_2"/>
    <property type="match status" value="1"/>
</dbReference>
<accession>A0AAN9E5B5</accession>
<dbReference type="Proteomes" id="UP001372338">
    <property type="component" value="Unassembled WGS sequence"/>
</dbReference>
<dbReference type="CDD" id="cd06257">
    <property type="entry name" value="DnaJ"/>
    <property type="match status" value="1"/>
</dbReference>
<evidence type="ECO:0000259" key="3">
    <source>
        <dbReference type="PROSITE" id="PS50076"/>
    </source>
</evidence>
<dbReference type="InterPro" id="IPR056988">
    <property type="entry name" value="Zn_ribbon_pln"/>
</dbReference>
<evidence type="ECO:0000256" key="1">
    <source>
        <dbReference type="SAM" id="MobiDB-lite"/>
    </source>
</evidence>
<feature type="compositionally biased region" description="Pro residues" evidence="1">
    <location>
        <begin position="140"/>
        <end position="154"/>
    </location>
</feature>
<feature type="compositionally biased region" description="Low complexity" evidence="1">
    <location>
        <begin position="165"/>
        <end position="177"/>
    </location>
</feature>
<organism evidence="4 5">
    <name type="scientific">Crotalaria pallida</name>
    <name type="common">Smooth rattlebox</name>
    <name type="synonym">Crotalaria striata</name>
    <dbReference type="NCBI Taxonomy" id="3830"/>
    <lineage>
        <taxon>Eukaryota</taxon>
        <taxon>Viridiplantae</taxon>
        <taxon>Streptophyta</taxon>
        <taxon>Embryophyta</taxon>
        <taxon>Tracheophyta</taxon>
        <taxon>Spermatophyta</taxon>
        <taxon>Magnoliopsida</taxon>
        <taxon>eudicotyledons</taxon>
        <taxon>Gunneridae</taxon>
        <taxon>Pentapetalae</taxon>
        <taxon>rosids</taxon>
        <taxon>fabids</taxon>
        <taxon>Fabales</taxon>
        <taxon>Fabaceae</taxon>
        <taxon>Papilionoideae</taxon>
        <taxon>50 kb inversion clade</taxon>
        <taxon>genistoids sensu lato</taxon>
        <taxon>core genistoids</taxon>
        <taxon>Crotalarieae</taxon>
        <taxon>Crotalaria</taxon>
    </lineage>
</organism>
<dbReference type="Pfam" id="PF00226">
    <property type="entry name" value="DnaJ"/>
    <property type="match status" value="1"/>
</dbReference>
<dbReference type="InterPro" id="IPR036869">
    <property type="entry name" value="J_dom_sf"/>
</dbReference>
<dbReference type="PROSITE" id="PS00636">
    <property type="entry name" value="DNAJ_1"/>
    <property type="match status" value="1"/>
</dbReference>
<feature type="domain" description="J" evidence="3">
    <location>
        <begin position="70"/>
        <end position="135"/>
    </location>
</feature>
<dbReference type="EMBL" id="JAYWIO010000008">
    <property type="protein sequence ID" value="KAK7246709.1"/>
    <property type="molecule type" value="Genomic_DNA"/>
</dbReference>
<name>A0AAN9E5B5_CROPI</name>
<evidence type="ECO:0000313" key="5">
    <source>
        <dbReference type="Proteomes" id="UP001372338"/>
    </source>
</evidence>
<dbReference type="InterPro" id="IPR018253">
    <property type="entry name" value="DnaJ_domain_CS"/>
</dbReference>
<evidence type="ECO:0000313" key="4">
    <source>
        <dbReference type="EMBL" id="KAK7246709.1"/>
    </source>
</evidence>
<reference evidence="4 5" key="1">
    <citation type="submission" date="2024-01" db="EMBL/GenBank/DDBJ databases">
        <title>The genomes of 5 underutilized Papilionoideae crops provide insights into root nodulation and disease resistanc.</title>
        <authorList>
            <person name="Yuan L."/>
        </authorList>
    </citation>
    <scope>NUCLEOTIDE SEQUENCE [LARGE SCALE GENOMIC DNA]</scope>
    <source>
        <strain evidence="4">ZHUSHIDOU_FW_LH</strain>
        <tissue evidence="4">Leaf</tissue>
    </source>
</reference>
<dbReference type="AlphaFoldDB" id="A0AAN9E5B5"/>
<dbReference type="Gene3D" id="1.10.287.110">
    <property type="entry name" value="DnaJ domain"/>
    <property type="match status" value="1"/>
</dbReference>
<feature type="compositionally biased region" description="Low complexity" evidence="1">
    <location>
        <begin position="184"/>
        <end position="215"/>
    </location>
</feature>
<keyword evidence="2" id="KW-0812">Transmembrane</keyword>
<protein>
    <recommendedName>
        <fullName evidence="3">J domain-containing protein</fullName>
    </recommendedName>
</protein>
<feature type="region of interest" description="Disordered" evidence="1">
    <location>
        <begin position="136"/>
        <end position="228"/>
    </location>
</feature>
<gene>
    <name evidence="4" type="ORF">RIF29_41579</name>
</gene>
<keyword evidence="5" id="KW-1185">Reference proteome</keyword>
<dbReference type="Pfam" id="PF23551">
    <property type="entry name" value="Zn_ribbon_20"/>
    <property type="match status" value="1"/>
</dbReference>
<keyword evidence="2" id="KW-1133">Transmembrane helix</keyword>
<evidence type="ECO:0000256" key="2">
    <source>
        <dbReference type="SAM" id="Phobius"/>
    </source>
</evidence>